<evidence type="ECO:0000256" key="4">
    <source>
        <dbReference type="SAM" id="MobiDB-lite"/>
    </source>
</evidence>
<evidence type="ECO:0000256" key="1">
    <source>
        <dbReference type="ARBA" id="ARBA00004123"/>
    </source>
</evidence>
<dbReference type="PANTHER" id="PTHR12446:SF34">
    <property type="entry name" value="PROTEIN LIN-54 HOMOLOG"/>
    <property type="match status" value="1"/>
</dbReference>
<feature type="domain" description="CRC" evidence="5">
    <location>
        <begin position="151"/>
        <end position="262"/>
    </location>
</feature>
<evidence type="ECO:0000313" key="7">
    <source>
        <dbReference type="Proteomes" id="UP000692954"/>
    </source>
</evidence>
<accession>A0A8S1MJY6</accession>
<comment type="subcellular location">
    <subcellularLocation>
        <location evidence="1">Nucleus</location>
    </subcellularLocation>
</comment>
<proteinExistence type="inferred from homology"/>
<evidence type="ECO:0000256" key="2">
    <source>
        <dbReference type="ARBA" id="ARBA00007267"/>
    </source>
</evidence>
<dbReference type="InterPro" id="IPR005172">
    <property type="entry name" value="CRC"/>
</dbReference>
<feature type="region of interest" description="Disordered" evidence="4">
    <location>
        <begin position="100"/>
        <end position="141"/>
    </location>
</feature>
<sequence>MARDQTFKQQPSLLRVTSIISQPDESYRPPQLQKYTSQLDDIANEYEYRQIPFSRQVSNFFLYDPITPLGRRRSITQSYNPPSLQQLQSQMSQINDLKYKQESRQRNIDQIQQEQSEQEEEREKKKQKKQQQNVKSLQIKNKIKKRNSELEQQPCFCKNSGCLKRYCRCFHSGRMCLKECQCIEGCLNNEDHLEQRNQAIKHVNEKCHRNKNVPKEALFKLKDSFGCNCKKTRCVTGYCECFLRKSKCSMDCQCENCENGLDEAYLLSQQNQKNYRFKRK</sequence>
<dbReference type="InterPro" id="IPR033467">
    <property type="entry name" value="Tesmin/TSO1-like_CXC"/>
</dbReference>
<dbReference type="EMBL" id="CAJJDN010000033">
    <property type="protein sequence ID" value="CAD8075384.1"/>
    <property type="molecule type" value="Genomic_DNA"/>
</dbReference>
<evidence type="ECO:0000259" key="5">
    <source>
        <dbReference type="PROSITE" id="PS51634"/>
    </source>
</evidence>
<keyword evidence="7" id="KW-1185">Reference proteome</keyword>
<dbReference type="AlphaFoldDB" id="A0A8S1MJY6"/>
<keyword evidence="3" id="KW-0539">Nucleus</keyword>
<protein>
    <recommendedName>
        <fullName evidence="5">CRC domain-containing protein</fullName>
    </recommendedName>
</protein>
<comment type="similarity">
    <text evidence="2">Belongs to the lin-54 family.</text>
</comment>
<dbReference type="OrthoDB" id="6283463at2759"/>
<comment type="caution">
    <text evidence="6">The sequence shown here is derived from an EMBL/GenBank/DDBJ whole genome shotgun (WGS) entry which is preliminary data.</text>
</comment>
<evidence type="ECO:0000256" key="3">
    <source>
        <dbReference type="ARBA" id="ARBA00023242"/>
    </source>
</evidence>
<dbReference type="GO" id="GO:0005634">
    <property type="term" value="C:nucleus"/>
    <property type="evidence" value="ECO:0007669"/>
    <property type="project" value="UniProtKB-SubCell"/>
</dbReference>
<dbReference type="PROSITE" id="PS51634">
    <property type="entry name" value="CRC"/>
    <property type="match status" value="1"/>
</dbReference>
<dbReference type="Pfam" id="PF03638">
    <property type="entry name" value="TCR"/>
    <property type="match status" value="2"/>
</dbReference>
<evidence type="ECO:0000313" key="6">
    <source>
        <dbReference type="EMBL" id="CAD8075384.1"/>
    </source>
</evidence>
<gene>
    <name evidence="6" type="ORF">PSON_ATCC_30995.1.T0330201</name>
</gene>
<dbReference type="Proteomes" id="UP000692954">
    <property type="component" value="Unassembled WGS sequence"/>
</dbReference>
<organism evidence="6 7">
    <name type="scientific">Paramecium sonneborni</name>
    <dbReference type="NCBI Taxonomy" id="65129"/>
    <lineage>
        <taxon>Eukaryota</taxon>
        <taxon>Sar</taxon>
        <taxon>Alveolata</taxon>
        <taxon>Ciliophora</taxon>
        <taxon>Intramacronucleata</taxon>
        <taxon>Oligohymenophorea</taxon>
        <taxon>Peniculida</taxon>
        <taxon>Parameciidae</taxon>
        <taxon>Paramecium</taxon>
    </lineage>
</organism>
<reference evidence="6" key="1">
    <citation type="submission" date="2021-01" db="EMBL/GenBank/DDBJ databases">
        <authorList>
            <consortium name="Genoscope - CEA"/>
            <person name="William W."/>
        </authorList>
    </citation>
    <scope>NUCLEOTIDE SEQUENCE</scope>
</reference>
<dbReference type="InterPro" id="IPR028307">
    <property type="entry name" value="Lin-54_fam"/>
</dbReference>
<name>A0A8S1MJY6_9CILI</name>
<dbReference type="SMART" id="SM01114">
    <property type="entry name" value="CXC"/>
    <property type="match status" value="2"/>
</dbReference>
<dbReference type="GO" id="GO:0006355">
    <property type="term" value="P:regulation of DNA-templated transcription"/>
    <property type="evidence" value="ECO:0007669"/>
    <property type="project" value="TreeGrafter"/>
</dbReference>
<dbReference type="PANTHER" id="PTHR12446">
    <property type="entry name" value="TESMIN/TSO1-RELATED"/>
    <property type="match status" value="1"/>
</dbReference>